<name>A0A3B1BTR2_9ZZZZ</name>
<feature type="transmembrane region" description="Helical" evidence="1">
    <location>
        <begin position="12"/>
        <end position="34"/>
    </location>
</feature>
<gene>
    <name evidence="3" type="ORF">MNBD_NITROSPINAE04-124</name>
</gene>
<feature type="transmembrane region" description="Helical" evidence="1">
    <location>
        <begin position="122"/>
        <end position="142"/>
    </location>
</feature>
<dbReference type="AlphaFoldDB" id="A0A3B1BTR2"/>
<feature type="domain" description="VanZ-like" evidence="2">
    <location>
        <begin position="70"/>
        <end position="168"/>
    </location>
</feature>
<dbReference type="Pfam" id="PF04892">
    <property type="entry name" value="VanZ"/>
    <property type="match status" value="1"/>
</dbReference>
<feature type="transmembrane region" description="Helical" evidence="1">
    <location>
        <begin position="154"/>
        <end position="172"/>
    </location>
</feature>
<dbReference type="NCBIfam" id="NF037970">
    <property type="entry name" value="vanZ_1"/>
    <property type="match status" value="1"/>
</dbReference>
<protein>
    <recommendedName>
        <fullName evidence="2">VanZ-like domain-containing protein</fullName>
    </recommendedName>
</protein>
<reference evidence="3" key="1">
    <citation type="submission" date="2018-06" db="EMBL/GenBank/DDBJ databases">
        <authorList>
            <person name="Zhirakovskaya E."/>
        </authorList>
    </citation>
    <scope>NUCLEOTIDE SEQUENCE</scope>
</reference>
<dbReference type="EMBL" id="UOGA01000151">
    <property type="protein sequence ID" value="VAX19302.1"/>
    <property type="molecule type" value="Genomic_DNA"/>
</dbReference>
<sequence length="176" mass="19545">MKLFASRASGRAVTAGYVAMIYLTLGVVGSFQLWLRDTGWQTPVSTAILVFSISAALYIVVIRQRRRSAMNLVALAGAGFMYAYLMTTFSQNPSSRIHLVEYSLLAILLYYTLRFDVKNKSAYVLAWVITTFIGFVDEVIQAYLPTRAYDLDDLMINTMAAAIALCVVGVVVEDEK</sequence>
<accession>A0A3B1BTR2</accession>
<feature type="transmembrane region" description="Helical" evidence="1">
    <location>
        <begin position="97"/>
        <end position="113"/>
    </location>
</feature>
<organism evidence="3">
    <name type="scientific">hydrothermal vent metagenome</name>
    <dbReference type="NCBI Taxonomy" id="652676"/>
    <lineage>
        <taxon>unclassified sequences</taxon>
        <taxon>metagenomes</taxon>
        <taxon>ecological metagenomes</taxon>
    </lineage>
</organism>
<proteinExistence type="predicted"/>
<evidence type="ECO:0000313" key="3">
    <source>
        <dbReference type="EMBL" id="VAX19302.1"/>
    </source>
</evidence>
<dbReference type="InterPro" id="IPR006976">
    <property type="entry name" value="VanZ-like"/>
</dbReference>
<keyword evidence="1" id="KW-0812">Transmembrane</keyword>
<evidence type="ECO:0000259" key="2">
    <source>
        <dbReference type="Pfam" id="PF04892"/>
    </source>
</evidence>
<evidence type="ECO:0000256" key="1">
    <source>
        <dbReference type="SAM" id="Phobius"/>
    </source>
</evidence>
<feature type="transmembrane region" description="Helical" evidence="1">
    <location>
        <begin position="40"/>
        <end position="61"/>
    </location>
</feature>
<keyword evidence="1" id="KW-1133">Transmembrane helix</keyword>
<feature type="transmembrane region" description="Helical" evidence="1">
    <location>
        <begin position="68"/>
        <end position="85"/>
    </location>
</feature>
<keyword evidence="1" id="KW-0472">Membrane</keyword>